<name>A0AAD2FY61_9STRA</name>
<dbReference type="EMBL" id="CAKOGP040001869">
    <property type="protein sequence ID" value="CAJ1954569.1"/>
    <property type="molecule type" value="Genomic_DNA"/>
</dbReference>
<organism evidence="2 3">
    <name type="scientific">Cylindrotheca closterium</name>
    <dbReference type="NCBI Taxonomy" id="2856"/>
    <lineage>
        <taxon>Eukaryota</taxon>
        <taxon>Sar</taxon>
        <taxon>Stramenopiles</taxon>
        <taxon>Ochrophyta</taxon>
        <taxon>Bacillariophyta</taxon>
        <taxon>Bacillariophyceae</taxon>
        <taxon>Bacillariophycidae</taxon>
        <taxon>Bacillariales</taxon>
        <taxon>Bacillariaceae</taxon>
        <taxon>Cylindrotheca</taxon>
    </lineage>
</organism>
<feature type="region of interest" description="Disordered" evidence="1">
    <location>
        <begin position="1"/>
        <end position="21"/>
    </location>
</feature>
<feature type="compositionally biased region" description="Acidic residues" evidence="1">
    <location>
        <begin position="412"/>
        <end position="421"/>
    </location>
</feature>
<feature type="region of interest" description="Disordered" evidence="1">
    <location>
        <begin position="380"/>
        <end position="443"/>
    </location>
</feature>
<dbReference type="Proteomes" id="UP001295423">
    <property type="component" value="Unassembled WGS sequence"/>
</dbReference>
<feature type="compositionally biased region" description="Acidic residues" evidence="1">
    <location>
        <begin position="380"/>
        <end position="403"/>
    </location>
</feature>
<evidence type="ECO:0000313" key="2">
    <source>
        <dbReference type="EMBL" id="CAJ1954569.1"/>
    </source>
</evidence>
<evidence type="ECO:0008006" key="4">
    <source>
        <dbReference type="Google" id="ProtNLM"/>
    </source>
</evidence>
<dbReference type="SUPFAM" id="SSF51197">
    <property type="entry name" value="Clavaminate synthase-like"/>
    <property type="match status" value="1"/>
</dbReference>
<accession>A0AAD2FY61</accession>
<sequence>MSEPEDIISSLLSKENNNDPSAWSKICPGLTISKDTTTSSNNGASSPMKKIKIDKASSERKRQKLVSHGYSLIDETFDMDLVGCLRKGIEQLFHLGLPATCILLFDEAWDLARSSRTALDQCTHNQNQLNFDLLAWYIKAGTSGFSPHRDRQPENAKDTFHSDDQAKFVTQWIALSDATTENSCLHVIPKMDDPGYAEGDKDDQDPMIRALPNKESYQNIRALPRKAGQSIMFTHRIIHWGSRSDADLTGAPRIAISFVSSDPSYEPPLVDPQHFTAEKNPPFRIRLLLVCAQLLIYYQRFELTKEAVKCCYKFCKEHEDDLDESYRHKVFVEFVNAMKETSETTDNNEGNGKAAVELVVTEEGDEEDEEDAMMQEMLDAEEGGYGEFKDDFDELDGEEEYDSEGSVNNKDDYEDDEDDEVNLFGKRKLEETKEANGSAKRQK</sequence>
<evidence type="ECO:0000256" key="1">
    <source>
        <dbReference type="SAM" id="MobiDB-lite"/>
    </source>
</evidence>
<reference evidence="2" key="1">
    <citation type="submission" date="2023-08" db="EMBL/GenBank/DDBJ databases">
        <authorList>
            <person name="Audoor S."/>
            <person name="Bilcke G."/>
        </authorList>
    </citation>
    <scope>NUCLEOTIDE SEQUENCE</scope>
</reference>
<dbReference type="Pfam" id="PF05721">
    <property type="entry name" value="PhyH"/>
    <property type="match status" value="1"/>
</dbReference>
<feature type="compositionally biased region" description="Polar residues" evidence="1">
    <location>
        <begin position="10"/>
        <end position="21"/>
    </location>
</feature>
<evidence type="ECO:0000313" key="3">
    <source>
        <dbReference type="Proteomes" id="UP001295423"/>
    </source>
</evidence>
<dbReference type="InterPro" id="IPR008775">
    <property type="entry name" value="Phytyl_CoA_dOase-like"/>
</dbReference>
<dbReference type="Gene3D" id="2.60.120.620">
    <property type="entry name" value="q2cbj1_9rhob like domain"/>
    <property type="match status" value="1"/>
</dbReference>
<keyword evidence="3" id="KW-1185">Reference proteome</keyword>
<dbReference type="AlphaFoldDB" id="A0AAD2FY61"/>
<protein>
    <recommendedName>
        <fullName evidence="4">Phytanoyl-CoA dioxygenase</fullName>
    </recommendedName>
</protein>
<proteinExistence type="predicted"/>
<comment type="caution">
    <text evidence="2">The sequence shown here is derived from an EMBL/GenBank/DDBJ whole genome shotgun (WGS) entry which is preliminary data.</text>
</comment>
<gene>
    <name evidence="2" type="ORF">CYCCA115_LOCUS15162</name>
</gene>